<dbReference type="InterPro" id="IPR050396">
    <property type="entry name" value="Glycosyltr_51/Transpeptidase"/>
</dbReference>
<evidence type="ECO:0000256" key="11">
    <source>
        <dbReference type="ARBA" id="ARBA00049902"/>
    </source>
</evidence>
<feature type="domain" description="Glycosyl transferase family 51" evidence="15">
    <location>
        <begin position="68"/>
        <end position="242"/>
    </location>
</feature>
<keyword evidence="3" id="KW-0328">Glycosyltransferase</keyword>
<feature type="transmembrane region" description="Helical" evidence="13">
    <location>
        <begin position="20"/>
        <end position="42"/>
    </location>
</feature>
<dbReference type="EC" id="2.4.99.28" evidence="10"/>
<keyword evidence="7" id="KW-0573">Peptidoglycan synthesis</keyword>
<proteinExistence type="predicted"/>
<dbReference type="GO" id="GO:0009252">
    <property type="term" value="P:peptidoglycan biosynthetic process"/>
    <property type="evidence" value="ECO:0007669"/>
    <property type="project" value="UniProtKB-KW"/>
</dbReference>
<evidence type="ECO:0000256" key="7">
    <source>
        <dbReference type="ARBA" id="ARBA00022984"/>
    </source>
</evidence>
<dbReference type="GO" id="GO:0030288">
    <property type="term" value="C:outer membrane-bounded periplasmic space"/>
    <property type="evidence" value="ECO:0007669"/>
    <property type="project" value="TreeGrafter"/>
</dbReference>
<feature type="compositionally biased region" description="Low complexity" evidence="12">
    <location>
        <begin position="610"/>
        <end position="620"/>
    </location>
</feature>
<dbReference type="PANTHER" id="PTHR32282">
    <property type="entry name" value="BINDING PROTEIN TRANSPEPTIDASE, PUTATIVE-RELATED"/>
    <property type="match status" value="1"/>
</dbReference>
<dbReference type="Pfam" id="PF00905">
    <property type="entry name" value="Transpeptidase"/>
    <property type="match status" value="1"/>
</dbReference>
<evidence type="ECO:0000256" key="4">
    <source>
        <dbReference type="ARBA" id="ARBA00022679"/>
    </source>
</evidence>
<dbReference type="SUPFAM" id="SSF53955">
    <property type="entry name" value="Lysozyme-like"/>
    <property type="match status" value="1"/>
</dbReference>
<evidence type="ECO:0000259" key="14">
    <source>
        <dbReference type="Pfam" id="PF00905"/>
    </source>
</evidence>
<feature type="domain" description="Penicillin-binding protein transpeptidase" evidence="14">
    <location>
        <begin position="330"/>
        <end position="559"/>
    </location>
</feature>
<evidence type="ECO:0000256" key="3">
    <source>
        <dbReference type="ARBA" id="ARBA00022676"/>
    </source>
</evidence>
<evidence type="ECO:0000259" key="15">
    <source>
        <dbReference type="Pfam" id="PF00912"/>
    </source>
</evidence>
<dbReference type="InterPro" id="IPR023346">
    <property type="entry name" value="Lysozyme-like_dom_sf"/>
</dbReference>
<dbReference type="InterPro" id="IPR001460">
    <property type="entry name" value="PCN-bd_Tpept"/>
</dbReference>
<dbReference type="GO" id="GO:0004180">
    <property type="term" value="F:carboxypeptidase activity"/>
    <property type="evidence" value="ECO:0007669"/>
    <property type="project" value="UniProtKB-KW"/>
</dbReference>
<dbReference type="Gene3D" id="1.10.3810.10">
    <property type="entry name" value="Biosynthetic peptidoglycan transglycosylase-like"/>
    <property type="match status" value="1"/>
</dbReference>
<keyword evidence="13" id="KW-0812">Transmembrane</keyword>
<keyword evidence="13" id="KW-1133">Transmembrane helix</keyword>
<protein>
    <recommendedName>
        <fullName evidence="10">peptidoglycan glycosyltransferase</fullName>
        <ecNumber evidence="10">2.4.99.28</ecNumber>
    </recommendedName>
</protein>
<dbReference type="GO" id="GO:0008955">
    <property type="term" value="F:peptidoglycan glycosyltransferase activity"/>
    <property type="evidence" value="ECO:0007669"/>
    <property type="project" value="UniProtKB-EC"/>
</dbReference>
<dbReference type="Gene3D" id="3.40.710.10">
    <property type="entry name" value="DD-peptidase/beta-lactamase superfamily"/>
    <property type="match status" value="1"/>
</dbReference>
<dbReference type="InterPro" id="IPR001264">
    <property type="entry name" value="Glyco_trans_51"/>
</dbReference>
<reference evidence="16" key="1">
    <citation type="submission" date="2018-07" db="EMBL/GenBank/DDBJ databases">
        <authorList>
            <person name="Quirk P.G."/>
            <person name="Krulwich T.A."/>
        </authorList>
    </citation>
    <scope>NUCLEOTIDE SEQUENCE</scope>
</reference>
<keyword evidence="6" id="KW-0133">Cell shape</keyword>
<evidence type="ECO:0000256" key="10">
    <source>
        <dbReference type="ARBA" id="ARBA00044770"/>
    </source>
</evidence>
<evidence type="ECO:0000256" key="12">
    <source>
        <dbReference type="SAM" id="MobiDB-lite"/>
    </source>
</evidence>
<evidence type="ECO:0000256" key="9">
    <source>
        <dbReference type="ARBA" id="ARBA00023316"/>
    </source>
</evidence>
<evidence type="ECO:0000256" key="2">
    <source>
        <dbReference type="ARBA" id="ARBA00022670"/>
    </source>
</evidence>
<dbReference type="InterPro" id="IPR012338">
    <property type="entry name" value="Beta-lactam/transpept-like"/>
</dbReference>
<evidence type="ECO:0000256" key="5">
    <source>
        <dbReference type="ARBA" id="ARBA00022801"/>
    </source>
</evidence>
<dbReference type="Pfam" id="PF00912">
    <property type="entry name" value="Transgly"/>
    <property type="match status" value="1"/>
</dbReference>
<dbReference type="InterPro" id="IPR036950">
    <property type="entry name" value="PBP_transglycosylase"/>
</dbReference>
<gene>
    <name evidence="16" type="ORF">DF3PB_4300002</name>
</gene>
<dbReference type="GO" id="GO:0008658">
    <property type="term" value="F:penicillin binding"/>
    <property type="evidence" value="ECO:0007669"/>
    <property type="project" value="InterPro"/>
</dbReference>
<dbReference type="SUPFAM" id="SSF56601">
    <property type="entry name" value="beta-lactamase/transpeptidase-like"/>
    <property type="match status" value="1"/>
</dbReference>
<keyword evidence="9" id="KW-0961">Cell wall biogenesis/degradation</keyword>
<feature type="compositionally biased region" description="Basic and acidic residues" evidence="12">
    <location>
        <begin position="621"/>
        <end position="632"/>
    </location>
</feature>
<dbReference type="EMBL" id="UIDG01000369">
    <property type="protein sequence ID" value="SUS07418.1"/>
    <property type="molecule type" value="Genomic_DNA"/>
</dbReference>
<dbReference type="AlphaFoldDB" id="A0A380TGY4"/>
<dbReference type="GO" id="GO:0008360">
    <property type="term" value="P:regulation of cell shape"/>
    <property type="evidence" value="ECO:0007669"/>
    <property type="project" value="UniProtKB-KW"/>
</dbReference>
<dbReference type="GO" id="GO:0071555">
    <property type="term" value="P:cell wall organization"/>
    <property type="evidence" value="ECO:0007669"/>
    <property type="project" value="UniProtKB-KW"/>
</dbReference>
<evidence type="ECO:0000256" key="6">
    <source>
        <dbReference type="ARBA" id="ARBA00022960"/>
    </source>
</evidence>
<evidence type="ECO:0000256" key="8">
    <source>
        <dbReference type="ARBA" id="ARBA00023268"/>
    </source>
</evidence>
<dbReference type="FunFam" id="1.10.3810.10:FF:000001">
    <property type="entry name" value="Penicillin-binding protein 1A"/>
    <property type="match status" value="1"/>
</dbReference>
<comment type="catalytic activity">
    <reaction evidence="11">
        <text>[GlcNAc-(1-&gt;4)-Mur2Ac(oyl-L-Ala-gamma-D-Glu-L-Lys-D-Ala-D-Ala)](n)-di-trans,octa-cis-undecaprenyl diphosphate + beta-D-GlcNAc-(1-&gt;4)-Mur2Ac(oyl-L-Ala-gamma-D-Glu-L-Lys-D-Ala-D-Ala)-di-trans,octa-cis-undecaprenyl diphosphate = [GlcNAc-(1-&gt;4)-Mur2Ac(oyl-L-Ala-gamma-D-Glu-L-Lys-D-Ala-D-Ala)](n+1)-di-trans,octa-cis-undecaprenyl diphosphate + di-trans,octa-cis-undecaprenyl diphosphate + H(+)</text>
        <dbReference type="Rhea" id="RHEA:23708"/>
        <dbReference type="Rhea" id="RHEA-COMP:9602"/>
        <dbReference type="Rhea" id="RHEA-COMP:9603"/>
        <dbReference type="ChEBI" id="CHEBI:15378"/>
        <dbReference type="ChEBI" id="CHEBI:58405"/>
        <dbReference type="ChEBI" id="CHEBI:60033"/>
        <dbReference type="ChEBI" id="CHEBI:78435"/>
        <dbReference type="EC" id="2.4.99.28"/>
    </reaction>
</comment>
<keyword evidence="2" id="KW-0645">Protease</keyword>
<evidence type="ECO:0000313" key="16">
    <source>
        <dbReference type="EMBL" id="SUS07418.1"/>
    </source>
</evidence>
<name>A0A380TGY4_9ZZZZ</name>
<dbReference type="NCBIfam" id="TIGR02074">
    <property type="entry name" value="PBP_1a_fam"/>
    <property type="match status" value="1"/>
</dbReference>
<keyword evidence="4" id="KW-0808">Transferase</keyword>
<keyword evidence="8" id="KW-0511">Multifunctional enzyme</keyword>
<accession>A0A380TGY4</accession>
<dbReference type="GO" id="GO:0006508">
    <property type="term" value="P:proteolysis"/>
    <property type="evidence" value="ECO:0007669"/>
    <property type="project" value="UniProtKB-KW"/>
</dbReference>
<feature type="region of interest" description="Disordered" evidence="12">
    <location>
        <begin position="602"/>
        <end position="632"/>
    </location>
</feature>
<keyword evidence="13" id="KW-0472">Membrane</keyword>
<sequence length="646" mass="68867">MPVRDEAVPEQRQGRLLRPLVKWLAVAAIWAVIALGGLVAWYGATLPDVDLAAAPTRQPSIRVLAADGRELATVGEYYGQAVAVADLPPALPKAVIATEDRRFYDHFGFDLIGIGRALVANLRAGTVVQGGSTITQQAAKNLFLTPERSLKRKFQEVLLALWLEQKFSKDQILAIYLNRAYFGAGAYGVDAAARKFFDRPATKVTTYQAAMLAGLLKAPSRDNPISNPEAAQARTREVIARMIEVGYLTPADAKAALAQGEAASSIRRQPQIGRYFVDWVIAQIGQYAIAPDRDLLVRTTLDPSLQTLAEERVDKVLASGPAVESGVAQAAVVVLAPDGAVRAMVGGQDYWKSPFNRAASAYRQPGSAFKPIVYLAGLEAGLKPDSRFEDAPVRVAGWQPRNFTGRYRGNVTLTQAMAESINTVAVRVGEYAGAERIVDVARRLGVTADLRVTPSLSLGTSEISLVELTGAYASLANGGFGVWPYGIESIHDASGRALYVRSGSGLGRVLAPADAAAVTAMLVQAVKSGTGRAANFGRPIAGKTGTSQNFRDAWFVGFSADLVAGVWVGNDDDTPMKSVTGGGLPAQLWRGIMAAAHAKLPDRPLPSLTQPPAAAPQPVVEEPREARAGKAHEPSLWDRLMRVFGG</sequence>
<evidence type="ECO:0000256" key="1">
    <source>
        <dbReference type="ARBA" id="ARBA00022645"/>
    </source>
</evidence>
<keyword evidence="1" id="KW-0121">Carboxypeptidase</keyword>
<keyword evidence="5" id="KW-0378">Hydrolase</keyword>
<evidence type="ECO:0000256" key="13">
    <source>
        <dbReference type="SAM" id="Phobius"/>
    </source>
</evidence>
<dbReference type="PANTHER" id="PTHR32282:SF33">
    <property type="entry name" value="PEPTIDOGLYCAN GLYCOSYLTRANSFERASE"/>
    <property type="match status" value="1"/>
</dbReference>
<organism evidence="16">
    <name type="scientific">metagenome</name>
    <dbReference type="NCBI Taxonomy" id="256318"/>
    <lineage>
        <taxon>unclassified sequences</taxon>
        <taxon>metagenomes</taxon>
    </lineage>
</organism>